<dbReference type="RefSeq" id="WP_015694572.1">
    <property type="nucleotide sequence ID" value="NZ_AP018492.1"/>
</dbReference>
<dbReference type="Gene3D" id="3.40.1190.20">
    <property type="match status" value="1"/>
</dbReference>
<keyword evidence="2 5" id="KW-0808">Transferase</keyword>
<reference evidence="5 6" key="1">
    <citation type="submission" date="2018-01" db="EMBL/GenBank/DDBJ databases">
        <title>Whole genome sequence of Melissococcus plutonius DAT561.</title>
        <authorList>
            <person name="Okumura K."/>
            <person name="Takamatsu D."/>
            <person name="Okura M."/>
        </authorList>
    </citation>
    <scope>NUCLEOTIDE SEQUENCE [LARGE SCALE GENOMIC DNA]</scope>
    <source>
        <strain evidence="5 6">DAT561</strain>
    </source>
</reference>
<dbReference type="Pfam" id="PF00294">
    <property type="entry name" value="PfkB"/>
    <property type="match status" value="1"/>
</dbReference>
<dbReference type="AlphaFoldDB" id="A0A2Z5Y0W5"/>
<protein>
    <submittedName>
        <fullName evidence="5">2-dehydro-3-deoxygluconokinase</fullName>
        <ecNumber evidence="5">2.7.1.45</ecNumber>
    </submittedName>
</protein>
<dbReference type="GO" id="GO:0008673">
    <property type="term" value="F:2-dehydro-3-deoxygluconokinase activity"/>
    <property type="evidence" value="ECO:0007669"/>
    <property type="project" value="UniProtKB-EC"/>
</dbReference>
<keyword evidence="3 5" id="KW-0418">Kinase</keyword>
<name>A0A2Z5Y0W5_9ENTE</name>
<dbReference type="EC" id="2.7.1.45" evidence="5"/>
<evidence type="ECO:0000256" key="1">
    <source>
        <dbReference type="ARBA" id="ARBA00010688"/>
    </source>
</evidence>
<organism evidence="5 6">
    <name type="scientific">Melissococcus plutonius</name>
    <dbReference type="NCBI Taxonomy" id="33970"/>
    <lineage>
        <taxon>Bacteria</taxon>
        <taxon>Bacillati</taxon>
        <taxon>Bacillota</taxon>
        <taxon>Bacilli</taxon>
        <taxon>Lactobacillales</taxon>
        <taxon>Enterococcaceae</taxon>
        <taxon>Melissococcus</taxon>
    </lineage>
</organism>
<comment type="similarity">
    <text evidence="1">Belongs to the carbohydrate kinase PfkB family.</text>
</comment>
<evidence type="ECO:0000313" key="6">
    <source>
        <dbReference type="Proteomes" id="UP000269226"/>
    </source>
</evidence>
<dbReference type="InterPro" id="IPR029056">
    <property type="entry name" value="Ribokinase-like"/>
</dbReference>
<evidence type="ECO:0000313" key="5">
    <source>
        <dbReference type="EMBL" id="BBC60502.1"/>
    </source>
</evidence>
<dbReference type="GeneID" id="57042925"/>
<proteinExistence type="inferred from homology"/>
<dbReference type="SUPFAM" id="SSF53613">
    <property type="entry name" value="Ribokinase-like"/>
    <property type="match status" value="1"/>
</dbReference>
<dbReference type="CDD" id="cd01166">
    <property type="entry name" value="KdgK"/>
    <property type="match status" value="1"/>
</dbReference>
<evidence type="ECO:0000256" key="3">
    <source>
        <dbReference type="ARBA" id="ARBA00022777"/>
    </source>
</evidence>
<accession>A0A2Z5Y0W5</accession>
<evidence type="ECO:0000259" key="4">
    <source>
        <dbReference type="Pfam" id="PF00294"/>
    </source>
</evidence>
<feature type="domain" description="Carbohydrate kinase PfkB" evidence="4">
    <location>
        <begin position="1"/>
        <end position="314"/>
    </location>
</feature>
<sequence>MAKVVTLGEIMLRLATEVGTRLSETHSFQAVYGGGEANVAISLANFGHETFFVSKVPDNALGEGVKKHLNRYQVNTDYLLFGGERLGSYYMEAGVGERAANVVYDRKYSSFSEMKTVEWSLTPLFEQADILHLSGITPALSSTWETLILEIVSLAKKNQMKISFDVNYRGKLWNQEVAGNFLKKILPVVDYCSMGTLDAIYLLKIPAYQGSEEELIYYYQEIRKRYPNIQVLYSTKRKVLSASENHLIGTLWINDHYYESTLHEMLPIVDRVGGGDAFSAGILHGIISDYDPNRLVEFATTASALKHTIHGDCNQFTVTEVEAIMAAGSGKIIR</sequence>
<dbReference type="InterPro" id="IPR052700">
    <property type="entry name" value="Carb_kinase_PfkB-like"/>
</dbReference>
<dbReference type="PANTHER" id="PTHR43320">
    <property type="entry name" value="SUGAR KINASE"/>
    <property type="match status" value="1"/>
</dbReference>
<gene>
    <name evidence="5" type="ORF">DAT561_0364</name>
</gene>
<evidence type="ECO:0000256" key="2">
    <source>
        <dbReference type="ARBA" id="ARBA00022679"/>
    </source>
</evidence>
<dbReference type="InterPro" id="IPR011611">
    <property type="entry name" value="PfkB_dom"/>
</dbReference>
<dbReference type="EMBL" id="AP018492">
    <property type="protein sequence ID" value="BBC60502.1"/>
    <property type="molecule type" value="Genomic_DNA"/>
</dbReference>
<dbReference type="PANTHER" id="PTHR43320:SF2">
    <property type="entry name" value="2-DEHYDRO-3-DEOXYGLUCONOKINASE_2-DEHYDRO-3-DEOXYGALACTONOKINASE"/>
    <property type="match status" value="1"/>
</dbReference>
<dbReference type="Proteomes" id="UP000269226">
    <property type="component" value="Chromosome"/>
</dbReference>